<protein>
    <submittedName>
        <fullName evidence="1">Uncharacterized protein</fullName>
    </submittedName>
</protein>
<name>A0ABD0KRA2_9CAEN</name>
<evidence type="ECO:0000313" key="2">
    <source>
        <dbReference type="Proteomes" id="UP001519460"/>
    </source>
</evidence>
<proteinExistence type="predicted"/>
<reference evidence="1 2" key="1">
    <citation type="journal article" date="2023" name="Sci. Data">
        <title>Genome assembly of the Korean intertidal mud-creeper Batillaria attramentaria.</title>
        <authorList>
            <person name="Patra A.K."/>
            <person name="Ho P.T."/>
            <person name="Jun S."/>
            <person name="Lee S.J."/>
            <person name="Kim Y."/>
            <person name="Won Y.J."/>
        </authorList>
    </citation>
    <scope>NUCLEOTIDE SEQUENCE [LARGE SCALE GENOMIC DNA]</scope>
    <source>
        <strain evidence="1">Wonlab-2016</strain>
    </source>
</reference>
<keyword evidence="2" id="KW-1185">Reference proteome</keyword>
<dbReference type="AlphaFoldDB" id="A0ABD0KRA2"/>
<comment type="caution">
    <text evidence="1">The sequence shown here is derived from an EMBL/GenBank/DDBJ whole genome shotgun (WGS) entry which is preliminary data.</text>
</comment>
<evidence type="ECO:0000313" key="1">
    <source>
        <dbReference type="EMBL" id="KAK7489486.1"/>
    </source>
</evidence>
<organism evidence="1 2">
    <name type="scientific">Batillaria attramentaria</name>
    <dbReference type="NCBI Taxonomy" id="370345"/>
    <lineage>
        <taxon>Eukaryota</taxon>
        <taxon>Metazoa</taxon>
        <taxon>Spiralia</taxon>
        <taxon>Lophotrochozoa</taxon>
        <taxon>Mollusca</taxon>
        <taxon>Gastropoda</taxon>
        <taxon>Caenogastropoda</taxon>
        <taxon>Sorbeoconcha</taxon>
        <taxon>Cerithioidea</taxon>
        <taxon>Batillariidae</taxon>
        <taxon>Batillaria</taxon>
    </lineage>
</organism>
<gene>
    <name evidence="1" type="ORF">BaRGS_00019285</name>
</gene>
<dbReference type="Proteomes" id="UP001519460">
    <property type="component" value="Unassembled WGS sequence"/>
</dbReference>
<sequence length="99" mass="11128">MSSAMVASLAVQNAELKNRKQQLFMSSGHMQNTPSRIFLHCTVLHSRSVVEYVSSCCDFPNAQFCDTRETRRRIVNQELMRVNPLEQSAVCLCKGFSGA</sequence>
<accession>A0ABD0KRA2</accession>
<dbReference type="EMBL" id="JACVVK020000137">
    <property type="protein sequence ID" value="KAK7489486.1"/>
    <property type="molecule type" value="Genomic_DNA"/>
</dbReference>